<evidence type="ECO:0000313" key="2">
    <source>
        <dbReference type="EMBL" id="PIL27587.1"/>
    </source>
</evidence>
<sequence>MAAYSPSEAIPLSSSYVHPSSDEVDPPPDTTYSNIPYYQSCWHQAETLPSTQGLWYNADDLNGGNYCFDSSYEIAIGNSQVSPYEAAYTAGGLWNAGPTLSPNPMAAVPTVAYPSSASFPVPANGTYHDTPPYTTSGMSFPSPQRPPQVQELSDSRASHHSHALRCLWGTPACGQRLSDGSSATVRAHLREAHGIGHGTSAPDARRATARCLWGGECSLNSEHILVSGMGKHVATCHLKTTSLSCPSCGRVCSRQDALRRHADLYCRAARQAGDHGDGRVEPTGRRS</sequence>
<dbReference type="Proteomes" id="UP000230002">
    <property type="component" value="Unassembled WGS sequence"/>
</dbReference>
<evidence type="ECO:0000313" key="3">
    <source>
        <dbReference type="Proteomes" id="UP000230002"/>
    </source>
</evidence>
<dbReference type="AlphaFoldDB" id="A0A2G8S1H9"/>
<gene>
    <name evidence="2" type="ORF">GSI_10738</name>
</gene>
<evidence type="ECO:0008006" key="4">
    <source>
        <dbReference type="Google" id="ProtNLM"/>
    </source>
</evidence>
<comment type="caution">
    <text evidence="2">The sequence shown here is derived from an EMBL/GenBank/DDBJ whole genome shotgun (WGS) entry which is preliminary data.</text>
</comment>
<feature type="region of interest" description="Disordered" evidence="1">
    <location>
        <begin position="1"/>
        <end position="30"/>
    </location>
</feature>
<dbReference type="OrthoDB" id="2749818at2759"/>
<dbReference type="EMBL" id="AYKW01000034">
    <property type="protein sequence ID" value="PIL27587.1"/>
    <property type="molecule type" value="Genomic_DNA"/>
</dbReference>
<protein>
    <recommendedName>
        <fullName evidence="4">C2H2-type domain-containing protein</fullName>
    </recommendedName>
</protein>
<dbReference type="STRING" id="1077348.A0A2G8S1H9"/>
<keyword evidence="3" id="KW-1185">Reference proteome</keyword>
<reference evidence="2 3" key="1">
    <citation type="journal article" date="2015" name="Sci. Rep.">
        <title>Chromosome-level genome map provides insights into diverse defense mechanisms in the medicinal fungus Ganoderma sinense.</title>
        <authorList>
            <person name="Zhu Y."/>
            <person name="Xu J."/>
            <person name="Sun C."/>
            <person name="Zhou S."/>
            <person name="Xu H."/>
            <person name="Nelson D.R."/>
            <person name="Qian J."/>
            <person name="Song J."/>
            <person name="Luo H."/>
            <person name="Xiang L."/>
            <person name="Li Y."/>
            <person name="Xu Z."/>
            <person name="Ji A."/>
            <person name="Wang L."/>
            <person name="Lu S."/>
            <person name="Hayward A."/>
            <person name="Sun W."/>
            <person name="Li X."/>
            <person name="Schwartz D.C."/>
            <person name="Wang Y."/>
            <person name="Chen S."/>
        </authorList>
    </citation>
    <scope>NUCLEOTIDE SEQUENCE [LARGE SCALE GENOMIC DNA]</scope>
    <source>
        <strain evidence="2 3">ZZ0214-1</strain>
    </source>
</reference>
<evidence type="ECO:0000256" key="1">
    <source>
        <dbReference type="SAM" id="MobiDB-lite"/>
    </source>
</evidence>
<organism evidence="2 3">
    <name type="scientific">Ganoderma sinense ZZ0214-1</name>
    <dbReference type="NCBI Taxonomy" id="1077348"/>
    <lineage>
        <taxon>Eukaryota</taxon>
        <taxon>Fungi</taxon>
        <taxon>Dikarya</taxon>
        <taxon>Basidiomycota</taxon>
        <taxon>Agaricomycotina</taxon>
        <taxon>Agaricomycetes</taxon>
        <taxon>Polyporales</taxon>
        <taxon>Polyporaceae</taxon>
        <taxon>Ganoderma</taxon>
    </lineage>
</organism>
<name>A0A2G8S1H9_9APHY</name>
<proteinExistence type="predicted"/>
<feature type="region of interest" description="Disordered" evidence="1">
    <location>
        <begin position="134"/>
        <end position="153"/>
    </location>
</feature>
<accession>A0A2G8S1H9</accession>